<evidence type="ECO:0000313" key="2">
    <source>
        <dbReference type="Proteomes" id="UP000031433"/>
    </source>
</evidence>
<keyword evidence="2" id="KW-1185">Reference proteome</keyword>
<organism evidence="1 2">
    <name type="scientific">Geobacter soli</name>
    <dbReference type="NCBI Taxonomy" id="1510391"/>
    <lineage>
        <taxon>Bacteria</taxon>
        <taxon>Pseudomonadati</taxon>
        <taxon>Thermodesulfobacteriota</taxon>
        <taxon>Desulfuromonadia</taxon>
        <taxon>Geobacterales</taxon>
        <taxon>Geobacteraceae</taxon>
        <taxon>Geobacter</taxon>
    </lineage>
</organism>
<dbReference type="AlphaFoldDB" id="A0A0C1QTX8"/>
<accession>A0A0C1QTX8</accession>
<proteinExistence type="predicted"/>
<sequence>MIYLTTDQFDQAVYFELRRTEHPRRSGGAMHVLHGLLGNGVSEMPVTIRSWQDWTDVDFGKGDLLSFVDERTVRRMLGQVAREMELH</sequence>
<protein>
    <submittedName>
        <fullName evidence="1">Uncharacterized protein</fullName>
    </submittedName>
</protein>
<name>A0A0C1QTX8_9BACT</name>
<dbReference type="RefSeq" id="WP_039643561.1">
    <property type="nucleotide sequence ID" value="NZ_JXBL01000001.1"/>
</dbReference>
<evidence type="ECO:0000313" key="1">
    <source>
        <dbReference type="EMBL" id="KIE41696.1"/>
    </source>
</evidence>
<comment type="caution">
    <text evidence="1">The sequence shown here is derived from an EMBL/GenBank/DDBJ whole genome shotgun (WGS) entry which is preliminary data.</text>
</comment>
<dbReference type="Proteomes" id="UP000031433">
    <property type="component" value="Unassembled WGS sequence"/>
</dbReference>
<gene>
    <name evidence="1" type="ORF">SE37_03160</name>
</gene>
<reference evidence="1 2" key="1">
    <citation type="submission" date="2015-01" db="EMBL/GenBank/DDBJ databases">
        <title>Genome sequence of the anaerobic bacterium Geobacter soli GSS01, a dissimilatory Fe(III) reducer from soil.</title>
        <authorList>
            <person name="Yang G."/>
            <person name="Zhou S."/>
        </authorList>
    </citation>
    <scope>NUCLEOTIDE SEQUENCE [LARGE SCALE GENOMIC DNA]</scope>
    <source>
        <strain evidence="1 2">GSS01</strain>
    </source>
</reference>
<dbReference type="EMBL" id="JXBL01000001">
    <property type="protein sequence ID" value="KIE41696.1"/>
    <property type="molecule type" value="Genomic_DNA"/>
</dbReference>